<feature type="transmembrane region" description="Helical" evidence="7">
    <location>
        <begin position="212"/>
        <end position="234"/>
    </location>
</feature>
<comment type="caution">
    <text evidence="9">The sequence shown here is derived from an EMBL/GenBank/DDBJ whole genome shotgun (WGS) entry which is preliminary data.</text>
</comment>
<feature type="transmembrane region" description="Helical" evidence="7">
    <location>
        <begin position="143"/>
        <end position="163"/>
    </location>
</feature>
<dbReference type="PROSITE" id="PS50850">
    <property type="entry name" value="MFS"/>
    <property type="match status" value="1"/>
</dbReference>
<name>A0A4Z0CB71_9BURK</name>
<feature type="transmembrane region" description="Helical" evidence="7">
    <location>
        <begin position="84"/>
        <end position="102"/>
    </location>
</feature>
<sequence>MSVPSSALPAQATPAVVPWLLNIAHAIDHMFLLIFATAVAAMATEFGAARWEDLMPVGVGAFVMFGLGSIPAGRLGDLWGRRQMMLVFFFGMGVSALLVAVTQNRWQLAAVLTLLGTFASIYHPVGIPMLVQQARNPGATIGLNGLSGNLGIAVAALVTGYLVKWAGWRVAFVVPGLVSIGCGLAFAWLCPRETEPPHKRTSKARVTLSQAQLARAFLVMTTAAATGGILFNMTTNANTQLMAERFRGVVEDPAMLGTLLAIVYAIASLAQVIVGRLIDRYALRPLYVGVALLQIPLLLIAAHSQGWLLFAALTGVMVSIFGAIPFTDAMIVRYVDDRLRSRVAGMRLAVGLGISSVAVWALGPVVKGVGFTTLLMVLAAIAAVTATIVNFLPDEK</sequence>
<feature type="transmembrane region" description="Helical" evidence="7">
    <location>
        <begin position="344"/>
        <end position="363"/>
    </location>
</feature>
<evidence type="ECO:0000256" key="4">
    <source>
        <dbReference type="ARBA" id="ARBA00022692"/>
    </source>
</evidence>
<dbReference type="RefSeq" id="WP_135248201.1">
    <property type="nucleotide sequence ID" value="NZ_SMLK01000001.1"/>
</dbReference>
<dbReference type="GO" id="GO:0022857">
    <property type="term" value="F:transmembrane transporter activity"/>
    <property type="evidence" value="ECO:0007669"/>
    <property type="project" value="InterPro"/>
</dbReference>
<feature type="domain" description="Major facilitator superfamily (MFS) profile" evidence="8">
    <location>
        <begin position="14"/>
        <end position="396"/>
    </location>
</feature>
<accession>A0A4Z0CB71</accession>
<dbReference type="SUPFAM" id="SSF103473">
    <property type="entry name" value="MFS general substrate transporter"/>
    <property type="match status" value="1"/>
</dbReference>
<evidence type="ECO:0000256" key="7">
    <source>
        <dbReference type="SAM" id="Phobius"/>
    </source>
</evidence>
<feature type="transmembrane region" description="Helical" evidence="7">
    <location>
        <begin position="169"/>
        <end position="191"/>
    </location>
</feature>
<keyword evidence="6 7" id="KW-0472">Membrane</keyword>
<proteinExistence type="predicted"/>
<comment type="subcellular location">
    <subcellularLocation>
        <location evidence="1">Cell membrane</location>
        <topology evidence="1">Multi-pass membrane protein</topology>
    </subcellularLocation>
</comment>
<evidence type="ECO:0000256" key="6">
    <source>
        <dbReference type="ARBA" id="ARBA00023136"/>
    </source>
</evidence>
<dbReference type="PANTHER" id="PTHR23517:SF2">
    <property type="entry name" value="MULTIDRUG RESISTANCE PROTEIN MDTH"/>
    <property type="match status" value="1"/>
</dbReference>
<keyword evidence="5 7" id="KW-1133">Transmembrane helix</keyword>
<evidence type="ECO:0000313" key="9">
    <source>
        <dbReference type="EMBL" id="TFZ08264.1"/>
    </source>
</evidence>
<organism evidence="9 10">
    <name type="scientific">Ramlibacter humi</name>
    <dbReference type="NCBI Taxonomy" id="2530451"/>
    <lineage>
        <taxon>Bacteria</taxon>
        <taxon>Pseudomonadati</taxon>
        <taxon>Pseudomonadota</taxon>
        <taxon>Betaproteobacteria</taxon>
        <taxon>Burkholderiales</taxon>
        <taxon>Comamonadaceae</taxon>
        <taxon>Ramlibacter</taxon>
    </lineage>
</organism>
<feature type="transmembrane region" description="Helical" evidence="7">
    <location>
        <begin position="54"/>
        <end position="72"/>
    </location>
</feature>
<dbReference type="Proteomes" id="UP000297839">
    <property type="component" value="Unassembled WGS sequence"/>
</dbReference>
<keyword evidence="4 7" id="KW-0812">Transmembrane</keyword>
<dbReference type="AlphaFoldDB" id="A0A4Z0CB71"/>
<evidence type="ECO:0000256" key="5">
    <source>
        <dbReference type="ARBA" id="ARBA00022989"/>
    </source>
</evidence>
<feature type="transmembrane region" description="Helical" evidence="7">
    <location>
        <begin position="308"/>
        <end position="332"/>
    </location>
</feature>
<feature type="transmembrane region" description="Helical" evidence="7">
    <location>
        <begin position="30"/>
        <end position="48"/>
    </location>
</feature>
<keyword evidence="2" id="KW-0813">Transport</keyword>
<dbReference type="Pfam" id="PF07690">
    <property type="entry name" value="MFS_1"/>
    <property type="match status" value="1"/>
</dbReference>
<gene>
    <name evidence="9" type="ORF">EZ216_03635</name>
</gene>
<evidence type="ECO:0000256" key="2">
    <source>
        <dbReference type="ARBA" id="ARBA00022448"/>
    </source>
</evidence>
<evidence type="ECO:0000256" key="1">
    <source>
        <dbReference type="ARBA" id="ARBA00004651"/>
    </source>
</evidence>
<protein>
    <submittedName>
        <fullName evidence="9">MFS transporter</fullName>
    </submittedName>
</protein>
<feature type="transmembrane region" description="Helical" evidence="7">
    <location>
        <begin position="254"/>
        <end position="274"/>
    </location>
</feature>
<dbReference type="GO" id="GO:0005886">
    <property type="term" value="C:plasma membrane"/>
    <property type="evidence" value="ECO:0007669"/>
    <property type="project" value="UniProtKB-SubCell"/>
</dbReference>
<dbReference type="InterPro" id="IPR050171">
    <property type="entry name" value="MFS_Transporters"/>
</dbReference>
<feature type="transmembrane region" description="Helical" evidence="7">
    <location>
        <begin position="369"/>
        <end position="392"/>
    </location>
</feature>
<dbReference type="EMBL" id="SMLK01000001">
    <property type="protein sequence ID" value="TFZ08264.1"/>
    <property type="molecule type" value="Genomic_DNA"/>
</dbReference>
<evidence type="ECO:0000313" key="10">
    <source>
        <dbReference type="Proteomes" id="UP000297839"/>
    </source>
</evidence>
<dbReference type="OrthoDB" id="8524807at2"/>
<feature type="transmembrane region" description="Helical" evidence="7">
    <location>
        <begin position="286"/>
        <end position="302"/>
    </location>
</feature>
<reference evidence="9 10" key="1">
    <citation type="submission" date="2019-03" db="EMBL/GenBank/DDBJ databases">
        <title>Ramlibacter sp. 18x22-1, whole genome shotgun sequence.</title>
        <authorList>
            <person name="Zhang X."/>
            <person name="Feng G."/>
            <person name="Zhu H."/>
        </authorList>
    </citation>
    <scope>NUCLEOTIDE SEQUENCE [LARGE SCALE GENOMIC DNA]</scope>
    <source>
        <strain evidence="9 10">18x22-1</strain>
    </source>
</reference>
<dbReference type="PANTHER" id="PTHR23517">
    <property type="entry name" value="RESISTANCE PROTEIN MDTM, PUTATIVE-RELATED-RELATED"/>
    <property type="match status" value="1"/>
</dbReference>
<dbReference type="InterPro" id="IPR011701">
    <property type="entry name" value="MFS"/>
</dbReference>
<evidence type="ECO:0000256" key="3">
    <source>
        <dbReference type="ARBA" id="ARBA00022475"/>
    </source>
</evidence>
<keyword evidence="10" id="KW-1185">Reference proteome</keyword>
<evidence type="ECO:0000259" key="8">
    <source>
        <dbReference type="PROSITE" id="PS50850"/>
    </source>
</evidence>
<feature type="transmembrane region" description="Helical" evidence="7">
    <location>
        <begin position="108"/>
        <end position="131"/>
    </location>
</feature>
<keyword evidence="3" id="KW-1003">Cell membrane</keyword>
<dbReference type="InterPro" id="IPR036259">
    <property type="entry name" value="MFS_trans_sf"/>
</dbReference>
<dbReference type="InterPro" id="IPR020846">
    <property type="entry name" value="MFS_dom"/>
</dbReference>
<dbReference type="Gene3D" id="1.20.1250.20">
    <property type="entry name" value="MFS general substrate transporter like domains"/>
    <property type="match status" value="1"/>
</dbReference>